<dbReference type="OrthoDB" id="2520703at2759"/>
<protein>
    <submittedName>
        <fullName evidence="1">Uncharacterized protein</fullName>
    </submittedName>
</protein>
<name>A0A9P7T126_9HYPO</name>
<dbReference type="AlphaFoldDB" id="A0A9P7T126"/>
<evidence type="ECO:0000313" key="2">
    <source>
        <dbReference type="Proteomes" id="UP000748025"/>
    </source>
</evidence>
<sequence>MDRLPVEILDQIFRQFCRHCAAQPSSVECLPWYSWSASFFIFQRGHGRDTAPLRALSLTSRAIRAVAQPILYHELNLTTKHEGERPSSTLVLFLRTVLKNEYLAGMTQSIISTRPLDVGLSHHWPIHDLISEFFSSFDISVGLARESENTWESARHRNLVVIYFTLCRALDIAAKRACPAYGYPGKAILSHSLLAIVIGMLPNLSSLSFSEYVRTPDVYFSVFQSLNVSLSKLKQLSCTITLGRAFDLVEVASNLEELHIHHLSEFHGMVPRLPKLRVLRILRLQVPLLHCDVVERMVEACEGGLREFTYYQHHTAEEFRAMRSNLAHMVSANSLYSITGSTSEVVPAAWEDVPDLTQCLDKHKNSLTRLDLDVQQKQIHGSDISSLADYVHTDILTISPWYGNTWCLPPGNTKGLEWLLPCNLRVLRIRSPWPVPLWWPFMEKLLDLAEFLRSTNKSRLSSLESIECAMDLNIFWASRLDEVFSEVGIEFTLIDGFDSPNLGPPWAAQRVEAFHRGLYG</sequence>
<dbReference type="InterPro" id="IPR032675">
    <property type="entry name" value="LRR_dom_sf"/>
</dbReference>
<gene>
    <name evidence="1" type="ORF">E4U43_006657</name>
</gene>
<dbReference type="EMBL" id="SRPW01000466">
    <property type="protein sequence ID" value="KAG6014326.1"/>
    <property type="molecule type" value="Genomic_DNA"/>
</dbReference>
<dbReference type="Proteomes" id="UP000748025">
    <property type="component" value="Unassembled WGS sequence"/>
</dbReference>
<proteinExistence type="predicted"/>
<reference evidence="1" key="1">
    <citation type="journal article" date="2020" name="bioRxiv">
        <title>Whole genome comparisons of ergot fungi reveals the divergence and evolution of species within the genus Claviceps are the result of varying mechanisms driving genome evolution and host range expansion.</title>
        <authorList>
            <person name="Wyka S.A."/>
            <person name="Mondo S.J."/>
            <person name="Liu M."/>
            <person name="Dettman J."/>
            <person name="Nalam V."/>
            <person name="Broders K.D."/>
        </authorList>
    </citation>
    <scope>NUCLEOTIDE SEQUENCE</scope>
    <source>
        <strain evidence="1">CCC 602</strain>
    </source>
</reference>
<keyword evidence="2" id="KW-1185">Reference proteome</keyword>
<organism evidence="1 2">
    <name type="scientific">Claviceps pusilla</name>
    <dbReference type="NCBI Taxonomy" id="123648"/>
    <lineage>
        <taxon>Eukaryota</taxon>
        <taxon>Fungi</taxon>
        <taxon>Dikarya</taxon>
        <taxon>Ascomycota</taxon>
        <taxon>Pezizomycotina</taxon>
        <taxon>Sordariomycetes</taxon>
        <taxon>Hypocreomycetidae</taxon>
        <taxon>Hypocreales</taxon>
        <taxon>Clavicipitaceae</taxon>
        <taxon>Claviceps</taxon>
    </lineage>
</organism>
<dbReference type="Gene3D" id="3.80.10.10">
    <property type="entry name" value="Ribonuclease Inhibitor"/>
    <property type="match status" value="1"/>
</dbReference>
<evidence type="ECO:0000313" key="1">
    <source>
        <dbReference type="EMBL" id="KAG6014326.1"/>
    </source>
</evidence>
<accession>A0A9P7T126</accession>
<comment type="caution">
    <text evidence="1">The sequence shown here is derived from an EMBL/GenBank/DDBJ whole genome shotgun (WGS) entry which is preliminary data.</text>
</comment>